<protein>
    <recommendedName>
        <fullName evidence="4 8">Methionyl-tRNA formyltransferase</fullName>
        <ecNumber evidence="3 8">2.1.2.9</ecNumber>
    </recommendedName>
</protein>
<dbReference type="HAMAP" id="MF_00182">
    <property type="entry name" value="Formyl_trans"/>
    <property type="match status" value="1"/>
</dbReference>
<dbReference type="PANTHER" id="PTHR11138:SF5">
    <property type="entry name" value="METHIONYL-TRNA FORMYLTRANSFERASE, MITOCHONDRIAL"/>
    <property type="match status" value="1"/>
</dbReference>
<dbReference type="GO" id="GO:0004479">
    <property type="term" value="F:methionyl-tRNA formyltransferase activity"/>
    <property type="evidence" value="ECO:0007669"/>
    <property type="project" value="UniProtKB-UniRule"/>
</dbReference>
<reference evidence="11 12" key="1">
    <citation type="submission" date="2014-09" db="EMBL/GenBank/DDBJ databases">
        <authorList>
            <person name="Grob C."/>
            <person name="Taubert M."/>
            <person name="Howat A.M."/>
            <person name="Burns O.J."/>
            <person name="Dixon J.L."/>
            <person name="Chen Y."/>
            <person name="Murrell J.C."/>
        </authorList>
    </citation>
    <scope>NUCLEOTIDE SEQUENCE [LARGE SCALE GENOMIC DNA]</scope>
    <source>
        <strain evidence="11">L4</strain>
    </source>
</reference>
<feature type="domain" description="Formyl transferase C-terminal" evidence="10">
    <location>
        <begin position="203"/>
        <end position="299"/>
    </location>
</feature>
<evidence type="ECO:0000256" key="3">
    <source>
        <dbReference type="ARBA" id="ARBA00012261"/>
    </source>
</evidence>
<name>A0A0A0BJ02_9GAMM</name>
<dbReference type="STRING" id="392484.LP43_0251"/>
<evidence type="ECO:0000256" key="4">
    <source>
        <dbReference type="ARBA" id="ARBA00016014"/>
    </source>
</evidence>
<dbReference type="SUPFAM" id="SSF50486">
    <property type="entry name" value="FMT C-terminal domain-like"/>
    <property type="match status" value="1"/>
</dbReference>
<dbReference type="CDD" id="cd08704">
    <property type="entry name" value="Met_tRNA_FMT_C"/>
    <property type="match status" value="1"/>
</dbReference>
<comment type="similarity">
    <text evidence="2 8">Belongs to the Fmt family.</text>
</comment>
<evidence type="ECO:0000256" key="6">
    <source>
        <dbReference type="ARBA" id="ARBA00022917"/>
    </source>
</evidence>
<dbReference type="AlphaFoldDB" id="A0A0A0BJ02"/>
<dbReference type="GO" id="GO:0005829">
    <property type="term" value="C:cytosol"/>
    <property type="evidence" value="ECO:0007669"/>
    <property type="project" value="TreeGrafter"/>
</dbReference>
<feature type="binding site" evidence="8">
    <location>
        <begin position="109"/>
        <end position="112"/>
    </location>
    <ligand>
        <name>(6S)-5,6,7,8-tetrahydrofolate</name>
        <dbReference type="ChEBI" id="CHEBI:57453"/>
    </ligand>
</feature>
<evidence type="ECO:0000256" key="1">
    <source>
        <dbReference type="ARBA" id="ARBA00002606"/>
    </source>
</evidence>
<dbReference type="FunFam" id="3.40.50.12230:FF:000001">
    <property type="entry name" value="Methionyl-tRNA formyltransferase"/>
    <property type="match status" value="1"/>
</dbReference>
<dbReference type="Gene3D" id="3.10.25.10">
    <property type="entry name" value="Formyl transferase, C-terminal domain"/>
    <property type="match status" value="1"/>
</dbReference>
<keyword evidence="5 8" id="KW-0808">Transferase</keyword>
<dbReference type="FunFam" id="3.40.50.170:FF:000003">
    <property type="entry name" value="Methionyl-tRNA formyltransferase"/>
    <property type="match status" value="1"/>
</dbReference>
<evidence type="ECO:0000256" key="8">
    <source>
        <dbReference type="HAMAP-Rule" id="MF_00182"/>
    </source>
</evidence>
<evidence type="ECO:0000256" key="5">
    <source>
        <dbReference type="ARBA" id="ARBA00022679"/>
    </source>
</evidence>
<gene>
    <name evidence="8" type="primary">fmt</name>
    <name evidence="11" type="ORF">LP43_0251</name>
</gene>
<dbReference type="InterPro" id="IPR011034">
    <property type="entry name" value="Formyl_transferase-like_C_sf"/>
</dbReference>
<sequence>MRIIFAGTPAFAAETLAALLASEHEICAVYSQPDRPAGRGRKLTASPVKQLALEHNIPVEQPINFKQENSIQTLADYQADLMIVVAYGLLLPQRVLDTPKLGCINVHASLLPRWRGAAPIQRAILAGDSQSGVCIMQMEAGLDTGPVLLEARCDISSNDTSQNLHDRLAKLGAQTLLDCLDDFDTFQEAAKPQDDTHSTYAEKLQKQEAVIDWQQPAATLSRQINAFNPWPVAQTVWRGDTFRIWQAEHIDTESDASAGDIIAVSKTGIDVATAKGVIRIKQLQVPGKRAMAVIDFLNANSIEVGEHLG</sequence>
<evidence type="ECO:0000313" key="12">
    <source>
        <dbReference type="Proteomes" id="UP000029999"/>
    </source>
</evidence>
<dbReference type="Gene3D" id="3.40.50.170">
    <property type="entry name" value="Formyl transferase, N-terminal domain"/>
    <property type="match status" value="1"/>
</dbReference>
<dbReference type="InterPro" id="IPR002376">
    <property type="entry name" value="Formyl_transf_N"/>
</dbReference>
<comment type="caution">
    <text evidence="11">The sequence shown here is derived from an EMBL/GenBank/DDBJ whole genome shotgun (WGS) entry which is preliminary data.</text>
</comment>
<dbReference type="EC" id="2.1.2.9" evidence="3 8"/>
<dbReference type="InterPro" id="IPR041711">
    <property type="entry name" value="Met-tRNA-FMT_N"/>
</dbReference>
<evidence type="ECO:0000259" key="10">
    <source>
        <dbReference type="Pfam" id="PF02911"/>
    </source>
</evidence>
<dbReference type="PROSITE" id="PS00373">
    <property type="entry name" value="GART"/>
    <property type="match status" value="1"/>
</dbReference>
<dbReference type="InterPro" id="IPR001555">
    <property type="entry name" value="GART_AS"/>
</dbReference>
<dbReference type="SUPFAM" id="SSF53328">
    <property type="entry name" value="Formyltransferase"/>
    <property type="match status" value="1"/>
</dbReference>
<dbReference type="InterPro" id="IPR037022">
    <property type="entry name" value="Formyl_trans_C_sf"/>
</dbReference>
<evidence type="ECO:0000259" key="9">
    <source>
        <dbReference type="Pfam" id="PF00551"/>
    </source>
</evidence>
<dbReference type="Proteomes" id="UP000029999">
    <property type="component" value="Unassembled WGS sequence"/>
</dbReference>
<dbReference type="Pfam" id="PF02911">
    <property type="entry name" value="Formyl_trans_C"/>
    <property type="match status" value="1"/>
</dbReference>
<evidence type="ECO:0000313" key="11">
    <source>
        <dbReference type="EMBL" id="KGM07835.1"/>
    </source>
</evidence>
<comment type="catalytic activity">
    <reaction evidence="7 8">
        <text>L-methionyl-tRNA(fMet) + (6R)-10-formyltetrahydrofolate = N-formyl-L-methionyl-tRNA(fMet) + (6S)-5,6,7,8-tetrahydrofolate + H(+)</text>
        <dbReference type="Rhea" id="RHEA:24380"/>
        <dbReference type="Rhea" id="RHEA-COMP:9952"/>
        <dbReference type="Rhea" id="RHEA-COMP:9953"/>
        <dbReference type="ChEBI" id="CHEBI:15378"/>
        <dbReference type="ChEBI" id="CHEBI:57453"/>
        <dbReference type="ChEBI" id="CHEBI:78530"/>
        <dbReference type="ChEBI" id="CHEBI:78844"/>
        <dbReference type="ChEBI" id="CHEBI:195366"/>
        <dbReference type="EC" id="2.1.2.9"/>
    </reaction>
</comment>
<dbReference type="NCBIfam" id="TIGR00460">
    <property type="entry name" value="fmt"/>
    <property type="match status" value="1"/>
</dbReference>
<organism evidence="11 12">
    <name type="scientific">Methylophaga thiooxydans</name>
    <dbReference type="NCBI Taxonomy" id="392484"/>
    <lineage>
        <taxon>Bacteria</taxon>
        <taxon>Pseudomonadati</taxon>
        <taxon>Pseudomonadota</taxon>
        <taxon>Gammaproteobacteria</taxon>
        <taxon>Thiotrichales</taxon>
        <taxon>Piscirickettsiaceae</taxon>
        <taxon>Methylophaga</taxon>
    </lineage>
</organism>
<dbReference type="CDD" id="cd08646">
    <property type="entry name" value="FMT_core_Met-tRNA-FMT_N"/>
    <property type="match status" value="1"/>
</dbReference>
<accession>A0A0A0BJ02</accession>
<dbReference type="InterPro" id="IPR005793">
    <property type="entry name" value="Formyl_trans_C"/>
</dbReference>
<feature type="domain" description="Formyl transferase N-terminal" evidence="9">
    <location>
        <begin position="1"/>
        <end position="178"/>
    </location>
</feature>
<dbReference type="InterPro" id="IPR044135">
    <property type="entry name" value="Met-tRNA-FMT_C"/>
</dbReference>
<dbReference type="InterPro" id="IPR036477">
    <property type="entry name" value="Formyl_transf_N_sf"/>
</dbReference>
<proteinExistence type="inferred from homology"/>
<evidence type="ECO:0000256" key="2">
    <source>
        <dbReference type="ARBA" id="ARBA00010699"/>
    </source>
</evidence>
<evidence type="ECO:0000256" key="7">
    <source>
        <dbReference type="ARBA" id="ARBA00048558"/>
    </source>
</evidence>
<keyword evidence="6 8" id="KW-0648">Protein biosynthesis</keyword>
<comment type="function">
    <text evidence="1 8">Attaches a formyl group to the free amino group of methionyl-tRNA(fMet). The formyl group appears to play a dual role in the initiator identity of N-formylmethionyl-tRNA by promoting its recognition by IF2 and preventing the misappropriation of this tRNA by the elongation apparatus.</text>
</comment>
<dbReference type="PANTHER" id="PTHR11138">
    <property type="entry name" value="METHIONYL-TRNA FORMYLTRANSFERASE"/>
    <property type="match status" value="1"/>
</dbReference>
<dbReference type="InterPro" id="IPR005794">
    <property type="entry name" value="Fmt"/>
</dbReference>
<dbReference type="Pfam" id="PF00551">
    <property type="entry name" value="Formyl_trans_N"/>
    <property type="match status" value="1"/>
</dbReference>
<dbReference type="EMBL" id="JRQD01000001">
    <property type="protein sequence ID" value="KGM07835.1"/>
    <property type="molecule type" value="Genomic_DNA"/>
</dbReference>
<dbReference type="RefSeq" id="WP_036311150.1">
    <property type="nucleotide sequence ID" value="NZ_JRQD01000001.1"/>
</dbReference>